<comment type="similarity">
    <text evidence="2">Belongs to the glycosyltransferase 2 family.</text>
</comment>
<evidence type="ECO:0000259" key="6">
    <source>
        <dbReference type="Pfam" id="PF02709"/>
    </source>
</evidence>
<evidence type="ECO:0000256" key="2">
    <source>
        <dbReference type="ARBA" id="ARBA00006739"/>
    </source>
</evidence>
<dbReference type="SUPFAM" id="SSF53448">
    <property type="entry name" value="Nucleotide-diphospho-sugar transferases"/>
    <property type="match status" value="1"/>
</dbReference>
<evidence type="ECO:0000256" key="4">
    <source>
        <dbReference type="ARBA" id="ARBA00022679"/>
    </source>
</evidence>
<comment type="pathway">
    <text evidence="1">Cell wall biogenesis; cell wall polysaccharide biosynthesis.</text>
</comment>
<dbReference type="AlphaFoldDB" id="A0A918LGQ1"/>
<evidence type="ECO:0008006" key="9">
    <source>
        <dbReference type="Google" id="ProtNLM"/>
    </source>
</evidence>
<name>A0A918LGQ1_9PSEU</name>
<sequence>MPPLTEPSGISVVIPTRGDPASVARLLASLARSAKELPPQVDHEVIVVDDTPQPELREIRQVCADHGARYLAGPRRVGAKRNAGVSRSRHPLILFIDSDCVATPDLLRHHLDAHRAEVAPSGRPVGAVAGPTLVVEPDESPAWRTVKHSVVVNSPWLWPQRFAEVWWAATSNLSVRRDAFEAIGGFDPDTYTVVGGEDVDLGVRLHASGYATVCRPEAVVGHATDGITSIRQFQRKMLLYGRACVYNCARQPEHARWSANPVSLLGLLWAVSLPVRRGALVGALGTAAALAWFGAQAARSAGDHGTSLIEGVRATSVDWCFHLGITREALARKRPALAFRRFDYFRAGNFIPLPADAETTGKDTDE</sequence>
<dbReference type="Proteomes" id="UP000660680">
    <property type="component" value="Unassembled WGS sequence"/>
</dbReference>
<keyword evidence="3" id="KW-0328">Glycosyltransferase</keyword>
<dbReference type="InterPro" id="IPR027791">
    <property type="entry name" value="Galactosyl_T_C"/>
</dbReference>
<dbReference type="RefSeq" id="WP_189212551.1">
    <property type="nucleotide sequence ID" value="NZ_BMRB01000004.1"/>
</dbReference>
<dbReference type="InterPro" id="IPR001173">
    <property type="entry name" value="Glyco_trans_2-like"/>
</dbReference>
<evidence type="ECO:0000313" key="7">
    <source>
        <dbReference type="EMBL" id="GGS45039.1"/>
    </source>
</evidence>
<protein>
    <recommendedName>
        <fullName evidence="9">Glycosyltransferase</fullName>
    </recommendedName>
</protein>
<dbReference type="PANTHER" id="PTHR43179">
    <property type="entry name" value="RHAMNOSYLTRANSFERASE WBBL"/>
    <property type="match status" value="1"/>
</dbReference>
<dbReference type="GO" id="GO:0016757">
    <property type="term" value="F:glycosyltransferase activity"/>
    <property type="evidence" value="ECO:0007669"/>
    <property type="project" value="UniProtKB-KW"/>
</dbReference>
<dbReference type="InterPro" id="IPR029044">
    <property type="entry name" value="Nucleotide-diphossugar_trans"/>
</dbReference>
<dbReference type="PANTHER" id="PTHR43179:SF12">
    <property type="entry name" value="GALACTOFURANOSYLTRANSFERASE GLFT2"/>
    <property type="match status" value="1"/>
</dbReference>
<reference evidence="7" key="2">
    <citation type="submission" date="2020-09" db="EMBL/GenBank/DDBJ databases">
        <authorList>
            <person name="Sun Q."/>
            <person name="Ohkuma M."/>
        </authorList>
    </citation>
    <scope>NUCLEOTIDE SEQUENCE</scope>
    <source>
        <strain evidence="7">JCM 3276</strain>
    </source>
</reference>
<dbReference type="EMBL" id="BMRB01000004">
    <property type="protein sequence ID" value="GGS45039.1"/>
    <property type="molecule type" value="Genomic_DNA"/>
</dbReference>
<feature type="domain" description="Galactosyltransferase C-terminal" evidence="6">
    <location>
        <begin position="170"/>
        <end position="221"/>
    </location>
</feature>
<dbReference type="Pfam" id="PF02709">
    <property type="entry name" value="Glyco_transf_7C"/>
    <property type="match status" value="1"/>
</dbReference>
<comment type="caution">
    <text evidence="7">The sequence shown here is derived from an EMBL/GenBank/DDBJ whole genome shotgun (WGS) entry which is preliminary data.</text>
</comment>
<keyword evidence="4" id="KW-0808">Transferase</keyword>
<proteinExistence type="inferred from homology"/>
<evidence type="ECO:0000256" key="3">
    <source>
        <dbReference type="ARBA" id="ARBA00022676"/>
    </source>
</evidence>
<evidence type="ECO:0000259" key="5">
    <source>
        <dbReference type="Pfam" id="PF00535"/>
    </source>
</evidence>
<evidence type="ECO:0000256" key="1">
    <source>
        <dbReference type="ARBA" id="ARBA00004776"/>
    </source>
</evidence>
<reference evidence="7" key="1">
    <citation type="journal article" date="2014" name="Int. J. Syst. Evol. Microbiol.">
        <title>Complete genome sequence of Corynebacterium casei LMG S-19264T (=DSM 44701T), isolated from a smear-ripened cheese.</title>
        <authorList>
            <consortium name="US DOE Joint Genome Institute (JGI-PGF)"/>
            <person name="Walter F."/>
            <person name="Albersmeier A."/>
            <person name="Kalinowski J."/>
            <person name="Ruckert C."/>
        </authorList>
    </citation>
    <scope>NUCLEOTIDE SEQUENCE</scope>
    <source>
        <strain evidence="7">JCM 3276</strain>
    </source>
</reference>
<feature type="domain" description="Glycosyltransferase 2-like" evidence="5">
    <location>
        <begin position="11"/>
        <end position="116"/>
    </location>
</feature>
<gene>
    <name evidence="7" type="ORF">GCM10010171_44970</name>
</gene>
<dbReference type="Gene3D" id="3.90.550.10">
    <property type="entry name" value="Spore Coat Polysaccharide Biosynthesis Protein SpsA, Chain A"/>
    <property type="match status" value="1"/>
</dbReference>
<evidence type="ECO:0000313" key="8">
    <source>
        <dbReference type="Proteomes" id="UP000660680"/>
    </source>
</evidence>
<keyword evidence="8" id="KW-1185">Reference proteome</keyword>
<accession>A0A918LGQ1</accession>
<organism evidence="7 8">
    <name type="scientific">Actinokineospora fastidiosa</name>
    <dbReference type="NCBI Taxonomy" id="1816"/>
    <lineage>
        <taxon>Bacteria</taxon>
        <taxon>Bacillati</taxon>
        <taxon>Actinomycetota</taxon>
        <taxon>Actinomycetes</taxon>
        <taxon>Pseudonocardiales</taxon>
        <taxon>Pseudonocardiaceae</taxon>
        <taxon>Actinokineospora</taxon>
    </lineage>
</organism>
<dbReference type="Pfam" id="PF00535">
    <property type="entry name" value="Glycos_transf_2"/>
    <property type="match status" value="1"/>
</dbReference>